<proteinExistence type="predicted"/>
<dbReference type="RefSeq" id="WP_014762264.1">
    <property type="nucleotide sequence ID" value="NC_018000.1"/>
</dbReference>
<feature type="transmembrane region" description="Helical" evidence="1">
    <location>
        <begin position="200"/>
        <end position="217"/>
    </location>
</feature>
<reference evidence="2 3" key="1">
    <citation type="journal article" date="2012" name="J. Bacteriol.">
        <title>Complete genome sequence of the broad-host-range strain Sinorhizobium fredii USDA257.</title>
        <authorList>
            <person name="Schuldes J."/>
            <person name="Rodriguez Orbegoso M."/>
            <person name="Schmeisser C."/>
            <person name="Krishnan H.B."/>
            <person name="Daniel R."/>
            <person name="Streit W.R."/>
        </authorList>
    </citation>
    <scope>NUCLEOTIDE SEQUENCE [LARGE SCALE GENOMIC DNA]</scope>
    <source>
        <strain evidence="2 3">USDA 257</strain>
    </source>
</reference>
<sequence length="219" mass="23874">MSEWATYTLSDLLMFSPRVYFRLIERYNQDFWPLQLVFVAGAFLVLVSAATRVPRARVAIFPLLAAAWLFCAWQFLWLRYAAIHWGMSYAAAAFLLQAGLMALQPGAAGQAGPPVSRLRHRGGIGVMLFGLLVYPCLALLAGRSLASAETFVMMPDPTATTTLGTVLAISSKRSWLLLPIPLVWCAFSGLTLLALEDAGAWAPFAAIIATLVLLLAGRR</sequence>
<feature type="transmembrane region" description="Helical" evidence="1">
    <location>
        <begin position="82"/>
        <end position="103"/>
    </location>
</feature>
<accession>I3X2H6</accession>
<evidence type="ECO:0000313" key="3">
    <source>
        <dbReference type="Proteomes" id="UP000006180"/>
    </source>
</evidence>
<dbReference type="Proteomes" id="UP000006180">
    <property type="component" value="Chromosome"/>
</dbReference>
<dbReference type="EMBL" id="CP003563">
    <property type="protein sequence ID" value="AFL50082.1"/>
    <property type="molecule type" value="Genomic_DNA"/>
</dbReference>
<keyword evidence="1" id="KW-0472">Membrane</keyword>
<protein>
    <recommendedName>
        <fullName evidence="4">Cytochrome c-type biogenesis protein DsbD, protein-disulfide reductase</fullName>
    </recommendedName>
</protein>
<evidence type="ECO:0000256" key="1">
    <source>
        <dbReference type="SAM" id="Phobius"/>
    </source>
</evidence>
<dbReference type="eggNOG" id="ENOG5032RXT">
    <property type="taxonomic scope" value="Bacteria"/>
</dbReference>
<name>I3X2H6_SINF2</name>
<keyword evidence="1" id="KW-0812">Transmembrane</keyword>
<dbReference type="PATRIC" id="fig|1185652.3.peg.1550"/>
<dbReference type="KEGG" id="sfd:USDA257_c14920"/>
<feature type="transmembrane region" description="Helical" evidence="1">
    <location>
        <begin position="124"/>
        <end position="145"/>
    </location>
</feature>
<evidence type="ECO:0008006" key="4">
    <source>
        <dbReference type="Google" id="ProtNLM"/>
    </source>
</evidence>
<dbReference type="AlphaFoldDB" id="I3X2H6"/>
<gene>
    <name evidence="2" type="ORF">USDA257_c14920</name>
</gene>
<dbReference type="Pfam" id="PF19540">
    <property type="entry name" value="DUF6064"/>
    <property type="match status" value="1"/>
</dbReference>
<dbReference type="STRING" id="1185652.USDA257_c14920"/>
<feature type="transmembrane region" description="Helical" evidence="1">
    <location>
        <begin position="31"/>
        <end position="51"/>
    </location>
</feature>
<feature type="transmembrane region" description="Helical" evidence="1">
    <location>
        <begin position="58"/>
        <end position="76"/>
    </location>
</feature>
<dbReference type="InterPro" id="IPR045708">
    <property type="entry name" value="DUF6064"/>
</dbReference>
<keyword evidence="1" id="KW-1133">Transmembrane helix</keyword>
<evidence type="ECO:0000313" key="2">
    <source>
        <dbReference type="EMBL" id="AFL50082.1"/>
    </source>
</evidence>
<organism evidence="2 3">
    <name type="scientific">Sinorhizobium fredii (strain USDA 257)</name>
    <dbReference type="NCBI Taxonomy" id="1185652"/>
    <lineage>
        <taxon>Bacteria</taxon>
        <taxon>Pseudomonadati</taxon>
        <taxon>Pseudomonadota</taxon>
        <taxon>Alphaproteobacteria</taxon>
        <taxon>Hyphomicrobiales</taxon>
        <taxon>Rhizobiaceae</taxon>
        <taxon>Sinorhizobium/Ensifer group</taxon>
        <taxon>Sinorhizobium</taxon>
    </lineage>
</organism>
<dbReference type="HOGENOM" id="CLU_102141_0_0_5"/>